<feature type="domain" description="Methyltransferase type 11" evidence="1">
    <location>
        <begin position="57"/>
        <end position="151"/>
    </location>
</feature>
<gene>
    <name evidence="2" type="ORF">CJ255_15885</name>
</gene>
<evidence type="ECO:0000313" key="2">
    <source>
        <dbReference type="EMBL" id="PDW02085.1"/>
    </source>
</evidence>
<organism evidence="2 3">
    <name type="scientific">Candidatus Viridilinea mediisalina</name>
    <dbReference type="NCBI Taxonomy" id="2024553"/>
    <lineage>
        <taxon>Bacteria</taxon>
        <taxon>Bacillati</taxon>
        <taxon>Chloroflexota</taxon>
        <taxon>Chloroflexia</taxon>
        <taxon>Chloroflexales</taxon>
        <taxon>Chloroflexineae</taxon>
        <taxon>Oscillochloridaceae</taxon>
        <taxon>Candidatus Viridilinea</taxon>
    </lineage>
</organism>
<name>A0A2A6RGS9_9CHLR</name>
<evidence type="ECO:0000313" key="3">
    <source>
        <dbReference type="Proteomes" id="UP000220527"/>
    </source>
</evidence>
<comment type="caution">
    <text evidence="2">The sequence shown here is derived from an EMBL/GenBank/DDBJ whole genome shotgun (WGS) entry which is preliminary data.</text>
</comment>
<keyword evidence="2" id="KW-0489">Methyltransferase</keyword>
<dbReference type="SUPFAM" id="SSF53335">
    <property type="entry name" value="S-adenosyl-L-methionine-dependent methyltransferases"/>
    <property type="match status" value="1"/>
</dbReference>
<dbReference type="GO" id="GO:0008757">
    <property type="term" value="F:S-adenosylmethionine-dependent methyltransferase activity"/>
    <property type="evidence" value="ECO:0007669"/>
    <property type="project" value="InterPro"/>
</dbReference>
<evidence type="ECO:0000259" key="1">
    <source>
        <dbReference type="Pfam" id="PF08241"/>
    </source>
</evidence>
<sequence length="278" mass="31655">MLYTTLEAAIEPWLQHMTWRRDYAQWRERRINQEQYQRERLGMLRDAAGPLGGLRLLDLGAGMGGFAVAAALAGAKVTAAEYNPAYCQIIALRAARYGLTLPILNTAGEALPLPTAGFDAVTAWDVLEHVRDPQQVLCELARVVRPGGVVLLTAINRRAWIDPHYHMPAINWLPRPLAELLIAWRGRTKAGVAFRDMQRLSEMHYFHYAQLVHLCEALGFQVRDLREEQLQAGRFVSRKVSRRAIRFALRALGLERLAYRAQRRWYVGMFELALVRVG</sequence>
<dbReference type="Proteomes" id="UP000220527">
    <property type="component" value="Unassembled WGS sequence"/>
</dbReference>
<dbReference type="InterPro" id="IPR029063">
    <property type="entry name" value="SAM-dependent_MTases_sf"/>
</dbReference>
<dbReference type="InterPro" id="IPR013216">
    <property type="entry name" value="Methyltransf_11"/>
</dbReference>
<dbReference type="AlphaFoldDB" id="A0A2A6RGS9"/>
<dbReference type="OrthoDB" id="9787738at2"/>
<reference evidence="3" key="1">
    <citation type="submission" date="2017-08" db="EMBL/GenBank/DDBJ databases">
        <authorList>
            <person name="Grouzdev D.S."/>
            <person name="Gaisin V.A."/>
            <person name="Rysina M.S."/>
            <person name="Gorlenko V.M."/>
        </authorList>
    </citation>
    <scope>NUCLEOTIDE SEQUENCE [LARGE SCALE GENOMIC DNA]</scope>
    <source>
        <strain evidence="3">Kir15-3F</strain>
    </source>
</reference>
<dbReference type="RefSeq" id="WP_097645079.1">
    <property type="nucleotide sequence ID" value="NZ_NQWI01000089.1"/>
</dbReference>
<dbReference type="Gene3D" id="3.40.50.150">
    <property type="entry name" value="Vaccinia Virus protein VP39"/>
    <property type="match status" value="1"/>
</dbReference>
<dbReference type="Pfam" id="PF08241">
    <property type="entry name" value="Methyltransf_11"/>
    <property type="match status" value="1"/>
</dbReference>
<proteinExistence type="predicted"/>
<dbReference type="EMBL" id="NQWI01000089">
    <property type="protein sequence ID" value="PDW02085.1"/>
    <property type="molecule type" value="Genomic_DNA"/>
</dbReference>
<accession>A0A2A6RGS9</accession>
<dbReference type="PANTHER" id="PTHR43591">
    <property type="entry name" value="METHYLTRANSFERASE"/>
    <property type="match status" value="1"/>
</dbReference>
<keyword evidence="3" id="KW-1185">Reference proteome</keyword>
<protein>
    <submittedName>
        <fullName evidence="2">Methyltransferase type 11</fullName>
    </submittedName>
</protein>
<keyword evidence="2" id="KW-0808">Transferase</keyword>
<dbReference type="GO" id="GO:0032259">
    <property type="term" value="P:methylation"/>
    <property type="evidence" value="ECO:0007669"/>
    <property type="project" value="UniProtKB-KW"/>
</dbReference>
<dbReference type="PANTHER" id="PTHR43591:SF24">
    <property type="entry name" value="2-METHOXY-6-POLYPRENYL-1,4-BENZOQUINOL METHYLASE, MITOCHONDRIAL"/>
    <property type="match status" value="1"/>
</dbReference>